<evidence type="ECO:0000313" key="2">
    <source>
        <dbReference type="EMBL" id="KPQ12669.1"/>
    </source>
</evidence>
<dbReference type="CDD" id="cd05154">
    <property type="entry name" value="ACAD10_11_N-like"/>
    <property type="match status" value="1"/>
</dbReference>
<dbReference type="Gene3D" id="3.90.1200.10">
    <property type="match status" value="1"/>
</dbReference>
<name>A0A0P7XBF9_9HYPH</name>
<dbReference type="EMBL" id="LJSX01000001">
    <property type="protein sequence ID" value="KPQ12669.1"/>
    <property type="molecule type" value="Genomic_DNA"/>
</dbReference>
<dbReference type="PANTHER" id="PTHR47829:SF3">
    <property type="entry name" value="AMINOGLYCOSIDE PHOSPHOTRANSFERASE DOMAIN-CONTAINING PROTEIN"/>
    <property type="match status" value="1"/>
</dbReference>
<dbReference type="InterPro" id="IPR052898">
    <property type="entry name" value="ACAD10-like"/>
</dbReference>
<dbReference type="PATRIC" id="fig|1653334.4.peg.1923"/>
<dbReference type="SUPFAM" id="SSF56112">
    <property type="entry name" value="Protein kinase-like (PK-like)"/>
    <property type="match status" value="1"/>
</dbReference>
<reference evidence="2 4" key="1">
    <citation type="submission" date="2015-09" db="EMBL/GenBank/DDBJ databases">
        <title>Identification and resolution of microdiversity through metagenomic sequencing of parallel consortia.</title>
        <authorList>
            <person name="Nelson W.C."/>
            <person name="Romine M.F."/>
            <person name="Lindemann S.R."/>
        </authorList>
    </citation>
    <scope>NUCLEOTIDE SEQUENCE [LARGE SCALE GENOMIC DNA]</scope>
    <source>
        <strain evidence="2">HL-109</strain>
    </source>
</reference>
<evidence type="ECO:0000313" key="3">
    <source>
        <dbReference type="EMBL" id="SCC82654.1"/>
    </source>
</evidence>
<dbReference type="Proteomes" id="UP000182800">
    <property type="component" value="Unassembled WGS sequence"/>
</dbReference>
<protein>
    <submittedName>
        <fullName evidence="3">Predicted kinase, aminoglycoside phosphotransferase (APT) family</fullName>
    </submittedName>
    <submittedName>
        <fullName evidence="2">Putative aminoglycoside phosphotransferase</fullName>
    </submittedName>
</protein>
<organism evidence="2 4">
    <name type="scientific">Saliniramus fredricksonii</name>
    <dbReference type="NCBI Taxonomy" id="1653334"/>
    <lineage>
        <taxon>Bacteria</taxon>
        <taxon>Pseudomonadati</taxon>
        <taxon>Pseudomonadota</taxon>
        <taxon>Alphaproteobacteria</taxon>
        <taxon>Hyphomicrobiales</taxon>
        <taxon>Salinarimonadaceae</taxon>
        <taxon>Saliniramus</taxon>
    </lineage>
</organism>
<dbReference type="GO" id="GO:0016301">
    <property type="term" value="F:kinase activity"/>
    <property type="evidence" value="ECO:0007669"/>
    <property type="project" value="UniProtKB-KW"/>
</dbReference>
<dbReference type="PANTHER" id="PTHR47829">
    <property type="entry name" value="HYDROLASE, PUTATIVE (AFU_ORTHOLOGUE AFUA_1G12880)-RELATED"/>
    <property type="match status" value="1"/>
</dbReference>
<dbReference type="InterPro" id="IPR041726">
    <property type="entry name" value="ACAD10_11_N"/>
</dbReference>
<dbReference type="EMBL" id="FMBM01000003">
    <property type="protein sequence ID" value="SCC82654.1"/>
    <property type="molecule type" value="Genomic_DNA"/>
</dbReference>
<comment type="caution">
    <text evidence="2">The sequence shown here is derived from an EMBL/GenBank/DDBJ whole genome shotgun (WGS) entry which is preliminary data.</text>
</comment>
<keyword evidence="3" id="KW-0418">Kinase</keyword>
<proteinExistence type="predicted"/>
<dbReference type="Gene3D" id="3.30.200.20">
    <property type="entry name" value="Phosphorylase Kinase, domain 1"/>
    <property type="match status" value="1"/>
</dbReference>
<keyword evidence="5" id="KW-1185">Reference proteome</keyword>
<dbReference type="InterPro" id="IPR002575">
    <property type="entry name" value="Aminoglycoside_PTrfase"/>
</dbReference>
<dbReference type="InterPro" id="IPR011009">
    <property type="entry name" value="Kinase-like_dom_sf"/>
</dbReference>
<dbReference type="Pfam" id="PF01636">
    <property type="entry name" value="APH"/>
    <property type="match status" value="1"/>
</dbReference>
<dbReference type="STRING" id="1653334.GA0071312_3662"/>
<dbReference type="AlphaFoldDB" id="A0A0P7XBF9"/>
<dbReference type="RefSeq" id="WP_238947331.1">
    <property type="nucleotide sequence ID" value="NZ_FMBM01000003.1"/>
</dbReference>
<sequence>MTTAIASLDTESLGAYLAGKIAGFGTLQKAEKFAGGQSNPTFLLTTDTGRYVLRRKPPGQLLKSAHAVDREYRVMQALADTPVPVPRMHHLCEDESVIGSVFFVMDYLEGRIFWEALLPDCDRAERVALYDAMNAALAALHDVDPAQVGLSDFGRPGSYYERQIGRWGQQYRASETAVIPDMDALIAWLETNQPADDGMVSLVHGDFRHDNMIFDPAAPRILAILDWELSTLGHPYADLAYQCMQWRLPSQGAFRGMGDADRAALGLPTEADYVAQYCARRGIDGIPDWSFYIAFAFFRLAAILQGVYKRALDGNASNPERGIRMGETVPLLARMAMAEIAGEAS</sequence>
<accession>A0A0P7XBF9</accession>
<keyword evidence="2" id="KW-0808">Transferase</keyword>
<reference evidence="3 5" key="2">
    <citation type="submission" date="2016-08" db="EMBL/GenBank/DDBJ databases">
        <authorList>
            <person name="Varghese N."/>
            <person name="Submissions Spin"/>
        </authorList>
    </citation>
    <scope>NUCLEOTIDE SEQUENCE [LARGE SCALE GENOMIC DNA]</scope>
    <source>
        <strain evidence="3 5">HL-109</strain>
    </source>
</reference>
<dbReference type="Proteomes" id="UP000050497">
    <property type="component" value="Unassembled WGS sequence"/>
</dbReference>
<evidence type="ECO:0000259" key="1">
    <source>
        <dbReference type="Pfam" id="PF01636"/>
    </source>
</evidence>
<gene>
    <name evidence="3" type="ORF">GA0071312_3662</name>
    <name evidence="2" type="ORF">HLUCCO17_00815</name>
</gene>
<feature type="domain" description="Aminoglycoside phosphotransferase" evidence="1">
    <location>
        <begin position="30"/>
        <end position="261"/>
    </location>
</feature>
<evidence type="ECO:0000313" key="5">
    <source>
        <dbReference type="Proteomes" id="UP000182800"/>
    </source>
</evidence>
<evidence type="ECO:0000313" key="4">
    <source>
        <dbReference type="Proteomes" id="UP000050497"/>
    </source>
</evidence>